<dbReference type="AlphaFoldDB" id="A0A839ESE2"/>
<dbReference type="Gene3D" id="3.40.630.30">
    <property type="match status" value="1"/>
</dbReference>
<dbReference type="PROSITE" id="PS51186">
    <property type="entry name" value="GNAT"/>
    <property type="match status" value="1"/>
</dbReference>
<protein>
    <submittedName>
        <fullName evidence="2">GNAT superfamily N-acetyltransferase</fullName>
    </submittedName>
</protein>
<name>A0A839ESE2_9HYPH</name>
<dbReference type="InterPro" id="IPR016181">
    <property type="entry name" value="Acyl_CoA_acyltransferase"/>
</dbReference>
<dbReference type="RefSeq" id="WP_182550955.1">
    <property type="nucleotide sequence ID" value="NZ_JACGXN010000007.1"/>
</dbReference>
<dbReference type="GO" id="GO:0016747">
    <property type="term" value="F:acyltransferase activity, transferring groups other than amino-acyl groups"/>
    <property type="evidence" value="ECO:0007669"/>
    <property type="project" value="InterPro"/>
</dbReference>
<keyword evidence="2" id="KW-0808">Transferase</keyword>
<sequence>MISEITCPDEKSALCTEIMSGLPEWFEEPAGITACSNLVADMPVLADMDQGSCSGFVALKYHPPAAAEIFVIATRRECHGRGIGSSLLKAAEAHARRTGCSLLTIKTLAPRGKDEPHLDNTRAFYDRNGFLKAEIFPTLWAEGHPCLFLVKPLN</sequence>
<dbReference type="CDD" id="cd04301">
    <property type="entry name" value="NAT_SF"/>
    <property type="match status" value="1"/>
</dbReference>
<dbReference type="SUPFAM" id="SSF55729">
    <property type="entry name" value="Acyl-CoA N-acyltransferases (Nat)"/>
    <property type="match status" value="1"/>
</dbReference>
<evidence type="ECO:0000259" key="1">
    <source>
        <dbReference type="PROSITE" id="PS51186"/>
    </source>
</evidence>
<gene>
    <name evidence="2" type="ORF">FHW16_004016</name>
</gene>
<dbReference type="InterPro" id="IPR000182">
    <property type="entry name" value="GNAT_dom"/>
</dbReference>
<comment type="caution">
    <text evidence="2">The sequence shown here is derived from an EMBL/GenBank/DDBJ whole genome shotgun (WGS) entry which is preliminary data.</text>
</comment>
<dbReference type="Proteomes" id="UP000549052">
    <property type="component" value="Unassembled WGS sequence"/>
</dbReference>
<evidence type="ECO:0000313" key="3">
    <source>
        <dbReference type="Proteomes" id="UP000549052"/>
    </source>
</evidence>
<organism evidence="2 3">
    <name type="scientific">Phyllobacterium myrsinacearum</name>
    <dbReference type="NCBI Taxonomy" id="28101"/>
    <lineage>
        <taxon>Bacteria</taxon>
        <taxon>Pseudomonadati</taxon>
        <taxon>Pseudomonadota</taxon>
        <taxon>Alphaproteobacteria</taxon>
        <taxon>Hyphomicrobiales</taxon>
        <taxon>Phyllobacteriaceae</taxon>
        <taxon>Phyllobacterium</taxon>
    </lineage>
</organism>
<proteinExistence type="predicted"/>
<reference evidence="2 3" key="1">
    <citation type="submission" date="2020-07" db="EMBL/GenBank/DDBJ databases">
        <title>Genomic Encyclopedia of Type Strains, Phase IV (KMG-V): Genome sequencing to study the core and pangenomes of soil and plant-associated prokaryotes.</title>
        <authorList>
            <person name="Whitman W."/>
        </authorList>
    </citation>
    <scope>NUCLEOTIDE SEQUENCE [LARGE SCALE GENOMIC DNA]</scope>
    <source>
        <strain evidence="2 3">AN3</strain>
    </source>
</reference>
<dbReference type="Pfam" id="PF00583">
    <property type="entry name" value="Acetyltransf_1"/>
    <property type="match status" value="1"/>
</dbReference>
<keyword evidence="3" id="KW-1185">Reference proteome</keyword>
<accession>A0A839ESE2</accession>
<evidence type="ECO:0000313" key="2">
    <source>
        <dbReference type="EMBL" id="MBA8880296.1"/>
    </source>
</evidence>
<dbReference type="EMBL" id="JACGXN010000007">
    <property type="protein sequence ID" value="MBA8880296.1"/>
    <property type="molecule type" value="Genomic_DNA"/>
</dbReference>
<feature type="domain" description="N-acetyltransferase" evidence="1">
    <location>
        <begin position="5"/>
        <end position="154"/>
    </location>
</feature>